<organism evidence="3">
    <name type="scientific">marine metagenome</name>
    <dbReference type="NCBI Taxonomy" id="408172"/>
    <lineage>
        <taxon>unclassified sequences</taxon>
        <taxon>metagenomes</taxon>
        <taxon>ecological metagenomes</taxon>
    </lineage>
</organism>
<sequence length="272" mass="27490">MDGQHGMGPRLATAAIELAAHKAGRTGLGAVSLRDGNYVGALATYVEGPARDGSIALAMANATPRVAPHGGSEGLHGTNPIAWAAPAATGEPLVFDAATAHAAARIGQAAEESRSIPEGMALDATGQPTTDPAAAASGTLLPVGGAFGYGLGLLVDVLTGGLAAAPMGREVPLVSALNGPYGCSFFALVIDPRRFGGGEALAAGVTGLRESARNITPAEGVEAVRAPGDRARQTREERLTRGIPFTRRGWTALIERLAATGLDTSDLAKRTE</sequence>
<keyword evidence="2" id="KW-0560">Oxidoreductase</keyword>
<dbReference type="PANTHER" id="PTHR11091">
    <property type="entry name" value="OXIDOREDUCTASE-RELATED"/>
    <property type="match status" value="1"/>
</dbReference>
<name>A0A382L369_9ZZZZ</name>
<dbReference type="InterPro" id="IPR043144">
    <property type="entry name" value="Mal/L-sulf/L-lact_DH-like_ah"/>
</dbReference>
<evidence type="ECO:0000256" key="2">
    <source>
        <dbReference type="ARBA" id="ARBA00023002"/>
    </source>
</evidence>
<accession>A0A382L369</accession>
<dbReference type="PANTHER" id="PTHR11091:SF0">
    <property type="entry name" value="MALATE DEHYDROGENASE"/>
    <property type="match status" value="1"/>
</dbReference>
<dbReference type="Gene3D" id="3.30.1370.60">
    <property type="entry name" value="Hypothetical oxidoreductase yiak, domain 2"/>
    <property type="match status" value="1"/>
</dbReference>
<dbReference type="InterPro" id="IPR036111">
    <property type="entry name" value="Mal/L-sulfo/L-lacto_DH-like_sf"/>
</dbReference>
<dbReference type="InterPro" id="IPR003767">
    <property type="entry name" value="Malate/L-lactate_DH-like"/>
</dbReference>
<reference evidence="3" key="1">
    <citation type="submission" date="2018-05" db="EMBL/GenBank/DDBJ databases">
        <authorList>
            <person name="Lanie J.A."/>
            <person name="Ng W.-L."/>
            <person name="Kazmierczak K.M."/>
            <person name="Andrzejewski T.M."/>
            <person name="Davidsen T.M."/>
            <person name="Wayne K.J."/>
            <person name="Tettelin H."/>
            <person name="Glass J.I."/>
            <person name="Rusch D."/>
            <person name="Podicherti R."/>
            <person name="Tsui H.-C.T."/>
            <person name="Winkler M.E."/>
        </authorList>
    </citation>
    <scope>NUCLEOTIDE SEQUENCE</scope>
</reference>
<dbReference type="EMBL" id="UINC01083745">
    <property type="protein sequence ID" value="SVC29752.1"/>
    <property type="molecule type" value="Genomic_DNA"/>
</dbReference>
<dbReference type="Gene3D" id="1.10.1530.10">
    <property type="match status" value="1"/>
</dbReference>
<protein>
    <submittedName>
        <fullName evidence="3">Uncharacterized protein</fullName>
    </submittedName>
</protein>
<dbReference type="SUPFAM" id="SSF89733">
    <property type="entry name" value="L-sulfolactate dehydrogenase-like"/>
    <property type="match status" value="1"/>
</dbReference>
<evidence type="ECO:0000313" key="3">
    <source>
        <dbReference type="EMBL" id="SVC29752.1"/>
    </source>
</evidence>
<evidence type="ECO:0000256" key="1">
    <source>
        <dbReference type="ARBA" id="ARBA00006056"/>
    </source>
</evidence>
<dbReference type="InterPro" id="IPR043143">
    <property type="entry name" value="Mal/L-sulf/L-lact_DH-like_NADP"/>
</dbReference>
<gene>
    <name evidence="3" type="ORF">METZ01_LOCUS282606</name>
</gene>
<comment type="similarity">
    <text evidence="1">Belongs to the LDH2/MDH2 oxidoreductase family.</text>
</comment>
<dbReference type="AlphaFoldDB" id="A0A382L369"/>
<dbReference type="GO" id="GO:0016491">
    <property type="term" value="F:oxidoreductase activity"/>
    <property type="evidence" value="ECO:0007669"/>
    <property type="project" value="UniProtKB-KW"/>
</dbReference>
<proteinExistence type="inferred from homology"/>
<dbReference type="Pfam" id="PF02615">
    <property type="entry name" value="Ldh_2"/>
    <property type="match status" value="1"/>
</dbReference>